<evidence type="ECO:0000259" key="3">
    <source>
        <dbReference type="Pfam" id="PF09832"/>
    </source>
</evidence>
<keyword evidence="2" id="KW-0732">Signal</keyword>
<feature type="compositionally biased region" description="Pro residues" evidence="1">
    <location>
        <begin position="188"/>
        <end position="209"/>
    </location>
</feature>
<feature type="region of interest" description="Disordered" evidence="1">
    <location>
        <begin position="178"/>
        <end position="209"/>
    </location>
</feature>
<name>A0ABV0MAT4_9HYPH</name>
<feature type="chain" id="PRO_5047339597" evidence="2">
    <location>
        <begin position="28"/>
        <end position="209"/>
    </location>
</feature>
<evidence type="ECO:0000313" key="4">
    <source>
        <dbReference type="EMBL" id="MEQ1408064.1"/>
    </source>
</evidence>
<accession>A0ABV0MAT4</accession>
<gene>
    <name evidence="4" type="ORF">ABK249_24355</name>
</gene>
<dbReference type="EMBL" id="JBEAAL010000023">
    <property type="protein sequence ID" value="MEQ1408064.1"/>
    <property type="molecule type" value="Genomic_DNA"/>
</dbReference>
<feature type="signal peptide" evidence="2">
    <location>
        <begin position="1"/>
        <end position="27"/>
    </location>
</feature>
<sequence>MIRFAVLGRAAALAILVSGALTVSARAQEVSEAQLAAAREAIASLNVTDRYDNILPNLAERLKAQFIQASPNFQEQISNVVDEQALALAARRADLEKEAATIYAKSFSTDELKAISTFFNTDTGKKLLNTQPLVTRELVKAAEIWANGISRDLTNQSTAKLRGIIDAAQIPAPVVDPAPADVQAATPAPVPAKPAAPAAKPAPTPAPKP</sequence>
<reference evidence="4 5" key="1">
    <citation type="submission" date="2024-05" db="EMBL/GenBank/DDBJ databases">
        <title>Neorhizobium sp. Rsf11, a plant growth promoting and heavy metal resistant PAH-degrader.</title>
        <authorList>
            <person name="Golubev S.N."/>
            <person name="Muratova A.Y."/>
            <person name="Markelova M.I."/>
        </authorList>
    </citation>
    <scope>NUCLEOTIDE SEQUENCE [LARGE SCALE GENOMIC DNA]</scope>
    <source>
        <strain evidence="4 5">Rsf11</strain>
    </source>
</reference>
<dbReference type="Pfam" id="PF09832">
    <property type="entry name" value="DUF2059"/>
    <property type="match status" value="1"/>
</dbReference>
<evidence type="ECO:0000256" key="2">
    <source>
        <dbReference type="SAM" id="SignalP"/>
    </source>
</evidence>
<dbReference type="InterPro" id="IPR018637">
    <property type="entry name" value="DUF2059"/>
</dbReference>
<comment type="caution">
    <text evidence="4">The sequence shown here is derived from an EMBL/GenBank/DDBJ whole genome shotgun (WGS) entry which is preliminary data.</text>
</comment>
<evidence type="ECO:0000313" key="5">
    <source>
        <dbReference type="Proteomes" id="UP001496627"/>
    </source>
</evidence>
<keyword evidence="5" id="KW-1185">Reference proteome</keyword>
<dbReference type="Proteomes" id="UP001496627">
    <property type="component" value="Unassembled WGS sequence"/>
</dbReference>
<organism evidence="4 5">
    <name type="scientific">Neorhizobium phenanthreniclasticum</name>
    <dbReference type="NCBI Taxonomy" id="3157917"/>
    <lineage>
        <taxon>Bacteria</taxon>
        <taxon>Pseudomonadati</taxon>
        <taxon>Pseudomonadota</taxon>
        <taxon>Alphaproteobacteria</taxon>
        <taxon>Hyphomicrobiales</taxon>
        <taxon>Rhizobiaceae</taxon>
        <taxon>Rhizobium/Agrobacterium group</taxon>
        <taxon>Neorhizobium</taxon>
    </lineage>
</organism>
<feature type="domain" description="DUF2059" evidence="3">
    <location>
        <begin position="94"/>
        <end position="151"/>
    </location>
</feature>
<proteinExistence type="predicted"/>
<dbReference type="RefSeq" id="WP_348864272.1">
    <property type="nucleotide sequence ID" value="NZ_JBEAAL010000023.1"/>
</dbReference>
<protein>
    <submittedName>
        <fullName evidence="4">DUF2059 domain-containing protein</fullName>
    </submittedName>
</protein>
<feature type="compositionally biased region" description="Low complexity" evidence="1">
    <location>
        <begin position="178"/>
        <end position="187"/>
    </location>
</feature>
<evidence type="ECO:0000256" key="1">
    <source>
        <dbReference type="SAM" id="MobiDB-lite"/>
    </source>
</evidence>